<reference evidence="4" key="2">
    <citation type="submission" date="2012-01" db="EMBL/GenBank/DDBJ databases">
        <title>Noncontiguous Finished sequence of chromosome of Saccharomonospora glauca K62.</title>
        <authorList>
            <consortium name="US DOE Joint Genome Institute"/>
            <person name="Lucas S."/>
            <person name="Han J."/>
            <person name="Lapidus A."/>
            <person name="Cheng J.-F."/>
            <person name="Goodwin L."/>
            <person name="Pitluck S."/>
            <person name="Peters L."/>
            <person name="Mikhailova N."/>
            <person name="Held B."/>
            <person name="Detter J.C."/>
            <person name="Han C."/>
            <person name="Tapia R."/>
            <person name="Land M."/>
            <person name="Hauser L."/>
            <person name="Kyrpides N."/>
            <person name="Ivanova N."/>
            <person name="Pagani I."/>
            <person name="Brambilla E.-M."/>
            <person name="Klenk H.-P."/>
            <person name="Woyke T."/>
        </authorList>
    </citation>
    <scope>NUCLEOTIDE SEQUENCE [LARGE SCALE GENOMIC DNA]</scope>
    <source>
        <strain evidence="4">K62</strain>
    </source>
</reference>
<dbReference type="PANTHER" id="PTHR35882">
    <property type="entry name" value="PELA"/>
    <property type="match status" value="1"/>
</dbReference>
<keyword evidence="3" id="KW-0378">Hydrolase</keyword>
<keyword evidence="1" id="KW-0732">Signal</keyword>
<protein>
    <submittedName>
        <fullName evidence="3">Glycoside hydrolase, end-alpha-1,4-polygalactosaminidase</fullName>
    </submittedName>
</protein>
<dbReference type="STRING" id="928724.SacglDRAFT_02301"/>
<dbReference type="PANTHER" id="PTHR35882:SF2">
    <property type="entry name" value="PELA"/>
    <property type="match status" value="1"/>
</dbReference>
<dbReference type="SUPFAM" id="SSF51445">
    <property type="entry name" value="(Trans)glycosidases"/>
    <property type="match status" value="1"/>
</dbReference>
<feature type="domain" description="Glycoside-hydrolase family GH114 TIM-barrel" evidence="2">
    <location>
        <begin position="44"/>
        <end position="300"/>
    </location>
</feature>
<feature type="signal peptide" evidence="1">
    <location>
        <begin position="1"/>
        <end position="19"/>
    </location>
</feature>
<dbReference type="EMBL" id="CM001484">
    <property type="protein sequence ID" value="EIE99196.1"/>
    <property type="molecule type" value="Genomic_DNA"/>
</dbReference>
<evidence type="ECO:0000313" key="4">
    <source>
        <dbReference type="Proteomes" id="UP000005087"/>
    </source>
</evidence>
<dbReference type="Proteomes" id="UP000005087">
    <property type="component" value="Chromosome"/>
</dbReference>
<evidence type="ECO:0000256" key="1">
    <source>
        <dbReference type="SAM" id="SignalP"/>
    </source>
</evidence>
<feature type="chain" id="PRO_5038761346" evidence="1">
    <location>
        <begin position="20"/>
        <end position="309"/>
    </location>
</feature>
<gene>
    <name evidence="3" type="ORF">SacglDRAFT_02301</name>
</gene>
<name>I1D2M2_9PSEU</name>
<dbReference type="Pfam" id="PF03537">
    <property type="entry name" value="Glyco_hydro_114"/>
    <property type="match status" value="1"/>
</dbReference>
<dbReference type="HOGENOM" id="CLU_058176_1_0_11"/>
<dbReference type="PROSITE" id="PS51257">
    <property type="entry name" value="PROKAR_LIPOPROTEIN"/>
    <property type="match status" value="1"/>
</dbReference>
<sequence length="309" mass="34692">MYPTTRCSAAILAVLFTLAACHSAPGEPTTATPHAALPETPSMAYQLQGYPDGTLDALVDAPHDIAVIDLARDGGRDYFTADEITRVRESGTMVLAYFEIGSLEDFRPEFDRIEAHHGDLVLNDVPSWPSERFVRYWDDRWWDDTVRPRLDRALRTGFDGVYLDTLIAYEQIDLALVDGHDRRSLAEEMAALVIRIAEYAHTRRPGFLVFPQNAPELRQFAGYVDAIDGIGMEDLFFLDTDRPCEEDYCTENLHHVRALRDAGKTVLAVDYATDPDNVAEACRRHREEGFGGTVTTVDLDTIAPPCPWR</sequence>
<organism evidence="3 4">
    <name type="scientific">Saccharomonospora glauca K62</name>
    <dbReference type="NCBI Taxonomy" id="928724"/>
    <lineage>
        <taxon>Bacteria</taxon>
        <taxon>Bacillati</taxon>
        <taxon>Actinomycetota</taxon>
        <taxon>Actinomycetes</taxon>
        <taxon>Pseudonocardiales</taxon>
        <taxon>Pseudonocardiaceae</taxon>
        <taxon>Saccharomonospora</taxon>
    </lineage>
</organism>
<accession>I1D2M2</accession>
<keyword evidence="4" id="KW-1185">Reference proteome</keyword>
<evidence type="ECO:0000259" key="2">
    <source>
        <dbReference type="Pfam" id="PF03537"/>
    </source>
</evidence>
<dbReference type="InterPro" id="IPR013785">
    <property type="entry name" value="Aldolase_TIM"/>
</dbReference>
<dbReference type="AlphaFoldDB" id="I1D2M2"/>
<proteinExistence type="predicted"/>
<dbReference type="GO" id="GO:0016787">
    <property type="term" value="F:hydrolase activity"/>
    <property type="evidence" value="ECO:0007669"/>
    <property type="project" value="UniProtKB-KW"/>
</dbReference>
<dbReference type="RefSeq" id="WP_005464624.1">
    <property type="nucleotide sequence ID" value="NZ_CM001484.1"/>
</dbReference>
<dbReference type="eggNOG" id="COG2342">
    <property type="taxonomic scope" value="Bacteria"/>
</dbReference>
<dbReference type="InterPro" id="IPR017853">
    <property type="entry name" value="GH"/>
</dbReference>
<dbReference type="PRINTS" id="PR01545">
    <property type="entry name" value="THEMAYE10DUF"/>
</dbReference>
<evidence type="ECO:0000313" key="3">
    <source>
        <dbReference type="EMBL" id="EIE99196.1"/>
    </source>
</evidence>
<dbReference type="InterPro" id="IPR004352">
    <property type="entry name" value="GH114_TIM-barrel"/>
</dbReference>
<dbReference type="InterPro" id="IPR016062">
    <property type="entry name" value="TM1410-rel"/>
</dbReference>
<dbReference type="Gene3D" id="3.20.20.70">
    <property type="entry name" value="Aldolase class I"/>
    <property type="match status" value="1"/>
</dbReference>
<reference evidence="3 4" key="1">
    <citation type="submission" date="2011-09" db="EMBL/GenBank/DDBJ databases">
        <authorList>
            <consortium name="US DOE Joint Genome Institute (JGI-PGF)"/>
            <person name="Lucas S."/>
            <person name="Han J."/>
            <person name="Lapidus A."/>
            <person name="Cheng J.-F."/>
            <person name="Goodwin L."/>
            <person name="Pitluck S."/>
            <person name="Peters L."/>
            <person name="Land M.L."/>
            <person name="Hauser L."/>
            <person name="Brambilla E."/>
            <person name="Klenk H.-P."/>
            <person name="Woyke T.J."/>
        </authorList>
    </citation>
    <scope>NUCLEOTIDE SEQUENCE [LARGE SCALE GENOMIC DNA]</scope>
    <source>
        <strain evidence="3 4">K62</strain>
    </source>
</reference>